<protein>
    <recommendedName>
        <fullName evidence="4">Apple domain-containing protein</fullName>
    </recommendedName>
</protein>
<dbReference type="AlphaFoldDB" id="A0A7S3VSA0"/>
<evidence type="ECO:0000313" key="3">
    <source>
        <dbReference type="EMBL" id="CAE0503200.1"/>
    </source>
</evidence>
<evidence type="ECO:0008006" key="4">
    <source>
        <dbReference type="Google" id="ProtNLM"/>
    </source>
</evidence>
<keyword evidence="2" id="KW-0472">Membrane</keyword>
<dbReference type="PANTHER" id="PTHR33344:SF1">
    <property type="entry name" value="OS06G0214100 PROTEIN"/>
    <property type="match status" value="1"/>
</dbReference>
<reference evidence="3" key="1">
    <citation type="submission" date="2021-01" db="EMBL/GenBank/DDBJ databases">
        <authorList>
            <person name="Corre E."/>
            <person name="Pelletier E."/>
            <person name="Niang G."/>
            <person name="Scheremetjew M."/>
            <person name="Finn R."/>
            <person name="Kale V."/>
            <person name="Holt S."/>
            <person name="Cochrane G."/>
            <person name="Meng A."/>
            <person name="Brown T."/>
            <person name="Cohen L."/>
        </authorList>
    </citation>
    <scope>NUCLEOTIDE SEQUENCE</scope>
    <source>
        <strain evidence="3">CCMP1320</strain>
    </source>
</reference>
<gene>
    <name evidence="3" type="ORF">DTER00134_LOCUS18273</name>
</gene>
<dbReference type="PANTHER" id="PTHR33344">
    <property type="entry name" value="OS02G0761600 PROTEIN"/>
    <property type="match status" value="1"/>
</dbReference>
<feature type="transmembrane region" description="Helical" evidence="2">
    <location>
        <begin position="33"/>
        <end position="51"/>
    </location>
</feature>
<feature type="compositionally biased region" description="Basic and acidic residues" evidence="1">
    <location>
        <begin position="207"/>
        <end position="217"/>
    </location>
</feature>
<keyword evidence="2" id="KW-0812">Transmembrane</keyword>
<keyword evidence="2" id="KW-1133">Transmembrane helix</keyword>
<proteinExistence type="predicted"/>
<feature type="region of interest" description="Disordered" evidence="1">
    <location>
        <begin position="204"/>
        <end position="238"/>
    </location>
</feature>
<evidence type="ECO:0000256" key="2">
    <source>
        <dbReference type="SAM" id="Phobius"/>
    </source>
</evidence>
<organism evidence="3">
    <name type="scientific">Dunaliella tertiolecta</name>
    <name type="common">Green alga</name>
    <dbReference type="NCBI Taxonomy" id="3047"/>
    <lineage>
        <taxon>Eukaryota</taxon>
        <taxon>Viridiplantae</taxon>
        <taxon>Chlorophyta</taxon>
        <taxon>core chlorophytes</taxon>
        <taxon>Chlorophyceae</taxon>
        <taxon>CS clade</taxon>
        <taxon>Chlamydomonadales</taxon>
        <taxon>Dunaliellaceae</taxon>
        <taxon>Dunaliella</taxon>
    </lineage>
</organism>
<name>A0A7S3VSA0_DUNTE</name>
<sequence length="238" mass="26077">MQRKPVTDKERREGVGYAHGDTLYVVEQAPVSFIPFVLVVMAVVLGAVWCGRGEVWNAYVGAKAYVSQSIVGRASTALRLQGPLAVTAAAPAHVPTITKRKITLPDSKVFEIWDEPIPASCNAEQHTDYDGYAVQWGLGHFARSAAECCKLCQEFKPKPGVPHTCNTWVWCGDPSGTCWTPDIHTHHTGSCWLKYRETPKVNSKGDFPPEFRAEHKTAPLKVPQTSGVLKKPASPAAR</sequence>
<evidence type="ECO:0000256" key="1">
    <source>
        <dbReference type="SAM" id="MobiDB-lite"/>
    </source>
</evidence>
<accession>A0A7S3VSA0</accession>
<dbReference type="EMBL" id="HBIP01030137">
    <property type="protein sequence ID" value="CAE0503200.1"/>
    <property type="molecule type" value="Transcribed_RNA"/>
</dbReference>